<dbReference type="HAMAP" id="MF_01384">
    <property type="entry name" value="UreD"/>
    <property type="match status" value="1"/>
</dbReference>
<dbReference type="OrthoDB" id="9798842at2"/>
<keyword evidence="5" id="KW-1185">Reference proteome</keyword>
<dbReference type="Pfam" id="PF01774">
    <property type="entry name" value="UreD"/>
    <property type="match status" value="1"/>
</dbReference>
<name>A0A545U0Q7_9PROT</name>
<dbReference type="PANTHER" id="PTHR33643">
    <property type="entry name" value="UREASE ACCESSORY PROTEIN D"/>
    <property type="match status" value="1"/>
</dbReference>
<evidence type="ECO:0000313" key="4">
    <source>
        <dbReference type="EMBL" id="TQV83052.1"/>
    </source>
</evidence>
<reference evidence="4 5" key="1">
    <citation type="submission" date="2019-06" db="EMBL/GenBank/DDBJ databases">
        <title>Whole genome sequence for Rhodospirillaceae sp. R148.</title>
        <authorList>
            <person name="Wang G."/>
        </authorList>
    </citation>
    <scope>NUCLEOTIDE SEQUENCE [LARGE SCALE GENOMIC DNA]</scope>
    <source>
        <strain evidence="4 5">R148</strain>
    </source>
</reference>
<evidence type="ECO:0000256" key="1">
    <source>
        <dbReference type="ARBA" id="ARBA00007177"/>
    </source>
</evidence>
<dbReference type="PANTHER" id="PTHR33643:SF1">
    <property type="entry name" value="UREASE ACCESSORY PROTEIN D"/>
    <property type="match status" value="1"/>
</dbReference>
<dbReference type="AlphaFoldDB" id="A0A545U0Q7"/>
<comment type="similarity">
    <text evidence="1 3">Belongs to the UreD family.</text>
</comment>
<dbReference type="RefSeq" id="WP_142893933.1">
    <property type="nucleotide sequence ID" value="NZ_ML660052.1"/>
</dbReference>
<dbReference type="Proteomes" id="UP000315252">
    <property type="component" value="Unassembled WGS sequence"/>
</dbReference>
<comment type="subunit">
    <text evidence="3">UreD, UreF and UreG form a complex that acts as a GTP-hydrolysis-dependent molecular chaperone, activating the urease apoprotein by helping to assemble the nickel containing metallocenter of UreC. The UreE protein probably delivers the nickel.</text>
</comment>
<comment type="function">
    <text evidence="3">Required for maturation of urease via the functional incorporation of the urease nickel metallocenter.</text>
</comment>
<dbReference type="EMBL" id="VHSH01000001">
    <property type="protein sequence ID" value="TQV83052.1"/>
    <property type="molecule type" value="Genomic_DNA"/>
</dbReference>
<dbReference type="InterPro" id="IPR002669">
    <property type="entry name" value="UreD"/>
</dbReference>
<dbReference type="GO" id="GO:0016151">
    <property type="term" value="F:nickel cation binding"/>
    <property type="evidence" value="ECO:0007669"/>
    <property type="project" value="UniProtKB-UniRule"/>
</dbReference>
<keyword evidence="2 3" id="KW-0143">Chaperone</keyword>
<sequence length="292" mass="31508">MNLESLSRAAVPEFLDTADSSRSRPAKLQRAQGAVRLSFKHAAGRSRIGDLFQQGCLKARLPRIAAQGPEAVLVNTSGGLTDRDHLSIEATWGTGTDAVVTTQACERIYRSRAEPARIDSRIDVAANASAYWLPQETILFDSGQLDRQTQVSLTASSRLVACESIIFGRPAMGEEVRSGLLRDSWRIERDGQLLFADRLGFSGDPVAQLNRTAIGNEARAIASVIVCAPDSSTLRDAIRPLLDQSGVVASCSDLGGVVLTRILAPSGYRLRATLIPLLERLRGGALPRVWTC</sequence>
<comment type="caution">
    <text evidence="4">The sequence shown here is derived from an EMBL/GenBank/DDBJ whole genome shotgun (WGS) entry which is preliminary data.</text>
</comment>
<comment type="subcellular location">
    <subcellularLocation>
        <location evidence="3">Cytoplasm</location>
    </subcellularLocation>
</comment>
<evidence type="ECO:0000256" key="3">
    <source>
        <dbReference type="HAMAP-Rule" id="MF_01384"/>
    </source>
</evidence>
<keyword evidence="3" id="KW-0963">Cytoplasm</keyword>
<protein>
    <recommendedName>
        <fullName evidence="3">Urease accessory protein UreD</fullName>
    </recommendedName>
</protein>
<accession>A0A545U0Q7</accession>
<evidence type="ECO:0000313" key="5">
    <source>
        <dbReference type="Proteomes" id="UP000315252"/>
    </source>
</evidence>
<evidence type="ECO:0000256" key="2">
    <source>
        <dbReference type="ARBA" id="ARBA00023186"/>
    </source>
</evidence>
<dbReference type="GO" id="GO:0005737">
    <property type="term" value="C:cytoplasm"/>
    <property type="evidence" value="ECO:0007669"/>
    <property type="project" value="UniProtKB-SubCell"/>
</dbReference>
<gene>
    <name evidence="3" type="primary">ureD</name>
    <name evidence="4" type="ORF">FKG95_00135</name>
</gene>
<keyword evidence="3" id="KW-0996">Nickel insertion</keyword>
<organism evidence="4 5">
    <name type="scientific">Denitrobaculum tricleocarpae</name>
    <dbReference type="NCBI Taxonomy" id="2591009"/>
    <lineage>
        <taxon>Bacteria</taxon>
        <taxon>Pseudomonadati</taxon>
        <taxon>Pseudomonadota</taxon>
        <taxon>Alphaproteobacteria</taxon>
        <taxon>Rhodospirillales</taxon>
        <taxon>Rhodospirillaceae</taxon>
        <taxon>Denitrobaculum</taxon>
    </lineage>
</organism>
<proteinExistence type="inferred from homology"/>